<evidence type="ECO:0000313" key="16">
    <source>
        <dbReference type="EMBL" id="THG07758.1"/>
    </source>
</evidence>
<evidence type="ECO:0000256" key="14">
    <source>
        <dbReference type="SAM" id="SignalP"/>
    </source>
</evidence>
<evidence type="ECO:0000256" key="2">
    <source>
        <dbReference type="ARBA" id="ARBA00009825"/>
    </source>
</evidence>
<dbReference type="PANTHER" id="PTHR47989:SF9">
    <property type="entry name" value="PROTEIN KINASE SUPERFAMILY PROTEIN"/>
    <property type="match status" value="1"/>
</dbReference>
<dbReference type="PROSITE" id="PS00108">
    <property type="entry name" value="PROTEIN_KINASE_ST"/>
    <property type="match status" value="1"/>
</dbReference>
<keyword evidence="4" id="KW-0808">Transferase</keyword>
<evidence type="ECO:0000256" key="13">
    <source>
        <dbReference type="SAM" id="Phobius"/>
    </source>
</evidence>
<evidence type="ECO:0000256" key="3">
    <source>
        <dbReference type="ARBA" id="ARBA00022527"/>
    </source>
</evidence>
<dbReference type="EMBL" id="SDRB02009793">
    <property type="protein sequence ID" value="THG07758.1"/>
    <property type="molecule type" value="Genomic_DNA"/>
</dbReference>
<dbReference type="FunFam" id="3.30.200.20:FF:000146">
    <property type="entry name" value="receptor-like serine/threonine-protein kinase ALE2"/>
    <property type="match status" value="1"/>
</dbReference>
<feature type="compositionally biased region" description="Polar residues" evidence="12">
    <location>
        <begin position="176"/>
        <end position="188"/>
    </location>
</feature>
<dbReference type="PROSITE" id="PS50011">
    <property type="entry name" value="PROTEIN_KINASE_DOM"/>
    <property type="match status" value="1"/>
</dbReference>
<feature type="compositionally biased region" description="Low complexity" evidence="12">
    <location>
        <begin position="225"/>
        <end position="241"/>
    </location>
</feature>
<dbReference type="GO" id="GO:0008250">
    <property type="term" value="C:oligosaccharyltransferase complex"/>
    <property type="evidence" value="ECO:0007669"/>
    <property type="project" value="InterPro"/>
</dbReference>
<dbReference type="Pfam" id="PF23180">
    <property type="entry name" value="ALE2_N"/>
    <property type="match status" value="1"/>
</dbReference>
<feature type="compositionally biased region" description="Basic residues" evidence="12">
    <location>
        <begin position="292"/>
        <end position="304"/>
    </location>
</feature>
<sequence>MSVLLVKIITFILMLVPHSQAIGRRIRGIWLDPLSRVCMAFSVEDEGKGVSESKFRAHRASMSFGPCTIPCVSLSPMSEKSCASIWKMGLALQRVCSVVRLFAIAVALVVQGSAGYNISPSPTIFSANPPFEGSPGLVTNGKASNAPSPASQRNGSVLHPSPMVPPDKSAPVPETSKGTVPSLSPSTPTVFPPYSSVPPSLTVHGIVLSLPPNASQREAPKNNNPVSVPIAPVPVASPSSAHPIMPGSMPPSPNQKKAPDKKAPLSVPIAPVPLASSPPSETPNRFSPVNPSRRKAPSVHKASRHTYNSSPLSSPKSPPDMGAHSPTSPPSTSFYRHHHTSPAPSSLLLPSPASGPIIPPASLYPPKSHPKSRQRHHAPPPVNQVSPSHSPFSSSNNHISSVPSPFATAPSGETTMPVPFLSPNTSPGSSPRNPKMPPLVPPIQALQPPPPNEDCSSLSCTEPLTNTPPGSPCGCVWPMQVGLHLSVALYTFFPLVSELAKEIAAGVFMKQSQVRIMGANAGSHDPDKTIVHIDLVPLGEKFDNMTAYLTFQRFWQKQLVIKTSLFGDYEVLYVRYPGLPPSPPSGINVIDGEPYSGRGNNGRTRQPLGVDVKTGQHKFGLSRSIIAIIVLSVTVAVILCCALGWVFLFKHRDCQREPIPLDTLPSLSKASADLKQDLIELITSKARIGIAPSIFGSGPTSASLSFASSIATFAGSAKTFSPSDIEIATDNFNASRIIGEGGFGRVYSGVLEDGTKVAVKVLKRDDQQGGREFLAEVEMLSRLHHRNLVKLIGICIEERSRCLVYELIPNGSVESHLHGIDKETAQLDWGERLKIALGAARGLAYLHEDSSPRVIHRDFKSSNILLEYDFTPKVSDFGLARTAMDEENRHISTRVMGTFGYVAPEYAMTGHLLVKSDVYSYGVVLLELLTGKKPVDMSQPPGQENLVTWARPLLTSKEGLESIIDPSLGPDFPFDSIAKVAAIASTCVQPEVSHRPFMGEVVQALKLVCNECDVTRELGSGSCSQENISIDMDGRISTNSGQLRDPLKTQSPVSDYDSGFDLERGLSMSDLLSASARLGMRDSRSFMSHSTSGPLRTGKGKRLWQKMRRLAGGSVSEHGATFSTSENMGHGFRWESVAGLGLVKSNDRKGWGWAKDWRERVVRGWGGEGGKGSGSGHEVEAKDLSIHHHHHKKMAQSVKPISSPVPDAWYPTLAVFMLAIGLVVTASFFIVGNGYTKCSSSMTCVVRGPVERVSVNHEKLHYSLWGGIDDAMFSEGIVLRSYEATSSRKNRCLAKELTTGAVASVFLGFGSLFLLIASGVYV</sequence>
<feature type="domain" description="Protein kinase" evidence="15">
    <location>
        <begin position="732"/>
        <end position="1008"/>
    </location>
</feature>
<dbReference type="CDD" id="cd14066">
    <property type="entry name" value="STKc_IRAK"/>
    <property type="match status" value="1"/>
</dbReference>
<evidence type="ECO:0000313" key="17">
    <source>
        <dbReference type="Proteomes" id="UP000306102"/>
    </source>
</evidence>
<keyword evidence="9 13" id="KW-1133">Transmembrane helix</keyword>
<keyword evidence="10 13" id="KW-0472">Membrane</keyword>
<evidence type="ECO:0000256" key="4">
    <source>
        <dbReference type="ARBA" id="ARBA00022679"/>
    </source>
</evidence>
<dbReference type="STRING" id="542762.A0A4S4DWL6"/>
<dbReference type="InterPro" id="IPR017441">
    <property type="entry name" value="Protein_kinase_ATP_BS"/>
</dbReference>
<keyword evidence="6 11" id="KW-0547">Nucleotide-binding</keyword>
<dbReference type="Proteomes" id="UP000306102">
    <property type="component" value="Unassembled WGS sequence"/>
</dbReference>
<evidence type="ECO:0000259" key="15">
    <source>
        <dbReference type="PROSITE" id="PS50011"/>
    </source>
</evidence>
<evidence type="ECO:0000256" key="11">
    <source>
        <dbReference type="PROSITE-ProRule" id="PRU10141"/>
    </source>
</evidence>
<proteinExistence type="inferred from homology"/>
<dbReference type="Gene3D" id="3.30.200.20">
    <property type="entry name" value="Phosphorylase Kinase, domain 1"/>
    <property type="match status" value="1"/>
</dbReference>
<feature type="compositionally biased region" description="Basic residues" evidence="12">
    <location>
        <begin position="368"/>
        <end position="378"/>
    </location>
</feature>
<organism evidence="16 17">
    <name type="scientific">Camellia sinensis var. sinensis</name>
    <name type="common">China tea</name>
    <dbReference type="NCBI Taxonomy" id="542762"/>
    <lineage>
        <taxon>Eukaryota</taxon>
        <taxon>Viridiplantae</taxon>
        <taxon>Streptophyta</taxon>
        <taxon>Embryophyta</taxon>
        <taxon>Tracheophyta</taxon>
        <taxon>Spermatophyta</taxon>
        <taxon>Magnoliopsida</taxon>
        <taxon>eudicotyledons</taxon>
        <taxon>Gunneridae</taxon>
        <taxon>Pentapetalae</taxon>
        <taxon>asterids</taxon>
        <taxon>Ericales</taxon>
        <taxon>Theaceae</taxon>
        <taxon>Camellia</taxon>
    </lineage>
</organism>
<gene>
    <name evidence="16" type="ORF">TEA_015572</name>
</gene>
<keyword evidence="5 13" id="KW-0812">Transmembrane</keyword>
<dbReference type="Pfam" id="PF07714">
    <property type="entry name" value="PK_Tyr_Ser-Thr"/>
    <property type="match status" value="1"/>
</dbReference>
<feature type="compositionally biased region" description="Polar residues" evidence="12">
    <location>
        <begin position="277"/>
        <end position="290"/>
    </location>
</feature>
<dbReference type="PROSITE" id="PS00107">
    <property type="entry name" value="PROTEIN_KINASE_ATP"/>
    <property type="match status" value="1"/>
</dbReference>
<comment type="similarity">
    <text evidence="2">Belongs to the OST5 family.</text>
</comment>
<dbReference type="InterPro" id="IPR008271">
    <property type="entry name" value="Ser/Thr_kinase_AS"/>
</dbReference>
<protein>
    <recommendedName>
        <fullName evidence="15">Protein kinase domain-containing protein</fullName>
    </recommendedName>
</protein>
<keyword evidence="3" id="KW-0723">Serine/threonine-protein kinase</keyword>
<keyword evidence="14" id="KW-0732">Signal</keyword>
<feature type="chain" id="PRO_5020641805" description="Protein kinase domain-containing protein" evidence="14">
    <location>
        <begin position="22"/>
        <end position="1322"/>
    </location>
</feature>
<feature type="compositionally biased region" description="Low complexity" evidence="12">
    <location>
        <begin position="385"/>
        <end position="405"/>
    </location>
</feature>
<dbReference type="GO" id="GO:0005524">
    <property type="term" value="F:ATP binding"/>
    <property type="evidence" value="ECO:0007669"/>
    <property type="project" value="UniProtKB-UniRule"/>
</dbReference>
<dbReference type="InterPro" id="IPR007915">
    <property type="entry name" value="TMEM258/Ost5"/>
</dbReference>
<dbReference type="InterPro" id="IPR000719">
    <property type="entry name" value="Prot_kinase_dom"/>
</dbReference>
<evidence type="ECO:0000256" key="1">
    <source>
        <dbReference type="ARBA" id="ARBA00004141"/>
    </source>
</evidence>
<feature type="transmembrane region" description="Helical" evidence="13">
    <location>
        <begin position="625"/>
        <end position="648"/>
    </location>
</feature>
<feature type="compositionally biased region" description="Polar residues" evidence="12">
    <location>
        <begin position="422"/>
        <end position="432"/>
    </location>
</feature>
<comment type="caution">
    <text evidence="16">The sequence shown here is derived from an EMBL/GenBank/DDBJ whole genome shotgun (WGS) entry which is preliminary data.</text>
</comment>
<name>A0A4S4DWL6_CAMSN</name>
<feature type="transmembrane region" description="Helical" evidence="13">
    <location>
        <begin position="1297"/>
        <end position="1321"/>
    </location>
</feature>
<dbReference type="InterPro" id="IPR001245">
    <property type="entry name" value="Ser-Thr/Tyr_kinase_cat_dom"/>
</dbReference>
<evidence type="ECO:0000256" key="6">
    <source>
        <dbReference type="ARBA" id="ARBA00022741"/>
    </source>
</evidence>
<feature type="signal peptide" evidence="14">
    <location>
        <begin position="1"/>
        <end position="21"/>
    </location>
</feature>
<feature type="compositionally biased region" description="Pro residues" evidence="12">
    <location>
        <begin position="434"/>
        <end position="452"/>
    </location>
</feature>
<keyword evidence="17" id="KW-1185">Reference proteome</keyword>
<feature type="compositionally biased region" description="Polar residues" evidence="12">
    <location>
        <begin position="213"/>
        <end position="224"/>
    </location>
</feature>
<comment type="subcellular location">
    <subcellularLocation>
        <location evidence="1">Membrane</location>
        <topology evidence="1">Multi-pass membrane protein</topology>
    </subcellularLocation>
</comment>
<evidence type="ECO:0000256" key="12">
    <source>
        <dbReference type="SAM" id="MobiDB-lite"/>
    </source>
</evidence>
<evidence type="ECO:0000256" key="5">
    <source>
        <dbReference type="ARBA" id="ARBA00022692"/>
    </source>
</evidence>
<keyword evidence="7" id="KW-0418">Kinase</keyword>
<evidence type="ECO:0000256" key="8">
    <source>
        <dbReference type="ARBA" id="ARBA00022840"/>
    </source>
</evidence>
<accession>A0A4S4DWL6</accession>
<feature type="transmembrane region" description="Helical" evidence="13">
    <location>
        <begin position="1208"/>
        <end position="1232"/>
    </location>
</feature>
<dbReference type="Pfam" id="PF05251">
    <property type="entry name" value="Ost5"/>
    <property type="match status" value="2"/>
</dbReference>
<dbReference type="GO" id="GO:0004674">
    <property type="term" value="F:protein serine/threonine kinase activity"/>
    <property type="evidence" value="ECO:0007669"/>
    <property type="project" value="UniProtKB-KW"/>
</dbReference>
<keyword evidence="8 11" id="KW-0067">ATP-binding</keyword>
<dbReference type="Gene3D" id="1.10.510.10">
    <property type="entry name" value="Transferase(Phosphotransferase) domain 1"/>
    <property type="match status" value="1"/>
</dbReference>
<evidence type="ECO:0000256" key="10">
    <source>
        <dbReference type="ARBA" id="ARBA00023136"/>
    </source>
</evidence>
<dbReference type="InterPro" id="IPR011009">
    <property type="entry name" value="Kinase-like_dom_sf"/>
</dbReference>
<dbReference type="PANTHER" id="PTHR47989">
    <property type="entry name" value="OS01G0750732 PROTEIN"/>
    <property type="match status" value="1"/>
</dbReference>
<dbReference type="InterPro" id="IPR057597">
    <property type="entry name" value="ALE2_N"/>
</dbReference>
<reference evidence="16 17" key="1">
    <citation type="journal article" date="2018" name="Proc. Natl. Acad. Sci. U.S.A.">
        <title>Draft genome sequence of Camellia sinensis var. sinensis provides insights into the evolution of the tea genome and tea quality.</title>
        <authorList>
            <person name="Wei C."/>
            <person name="Yang H."/>
            <person name="Wang S."/>
            <person name="Zhao J."/>
            <person name="Liu C."/>
            <person name="Gao L."/>
            <person name="Xia E."/>
            <person name="Lu Y."/>
            <person name="Tai Y."/>
            <person name="She G."/>
            <person name="Sun J."/>
            <person name="Cao H."/>
            <person name="Tong W."/>
            <person name="Gao Q."/>
            <person name="Li Y."/>
            <person name="Deng W."/>
            <person name="Jiang X."/>
            <person name="Wang W."/>
            <person name="Chen Q."/>
            <person name="Zhang S."/>
            <person name="Li H."/>
            <person name="Wu J."/>
            <person name="Wang P."/>
            <person name="Li P."/>
            <person name="Shi C."/>
            <person name="Zheng F."/>
            <person name="Jian J."/>
            <person name="Huang B."/>
            <person name="Shan D."/>
            <person name="Shi M."/>
            <person name="Fang C."/>
            <person name="Yue Y."/>
            <person name="Li F."/>
            <person name="Li D."/>
            <person name="Wei S."/>
            <person name="Han B."/>
            <person name="Jiang C."/>
            <person name="Yin Y."/>
            <person name="Xia T."/>
            <person name="Zhang Z."/>
            <person name="Bennetzen J.L."/>
            <person name="Zhao S."/>
            <person name="Wan X."/>
        </authorList>
    </citation>
    <scope>NUCLEOTIDE SEQUENCE [LARGE SCALE GENOMIC DNA]</scope>
    <source>
        <strain evidence="17">cv. Shuchazao</strain>
        <tissue evidence="16">Leaf</tissue>
    </source>
</reference>
<feature type="binding site" evidence="11">
    <location>
        <position position="760"/>
    </location>
    <ligand>
        <name>ATP</name>
        <dbReference type="ChEBI" id="CHEBI:30616"/>
    </ligand>
</feature>
<feature type="region of interest" description="Disordered" evidence="12">
    <location>
        <begin position="213"/>
        <end position="460"/>
    </location>
</feature>
<feature type="compositionally biased region" description="Low complexity" evidence="12">
    <location>
        <begin position="341"/>
        <end position="356"/>
    </location>
</feature>
<evidence type="ECO:0000256" key="7">
    <source>
        <dbReference type="ARBA" id="ARBA00022777"/>
    </source>
</evidence>
<feature type="region of interest" description="Disordered" evidence="12">
    <location>
        <begin position="135"/>
        <end position="188"/>
    </location>
</feature>
<feature type="compositionally biased region" description="Polar residues" evidence="12">
    <location>
        <begin position="141"/>
        <end position="155"/>
    </location>
</feature>
<evidence type="ECO:0000256" key="9">
    <source>
        <dbReference type="ARBA" id="ARBA00022989"/>
    </source>
</evidence>
<dbReference type="FunFam" id="1.10.510.10:FF:000051">
    <property type="entry name" value="Receptor-like serine/threonine-protein kinase ALE2"/>
    <property type="match status" value="1"/>
</dbReference>
<dbReference type="SUPFAM" id="SSF56112">
    <property type="entry name" value="Protein kinase-like (PK-like)"/>
    <property type="match status" value="1"/>
</dbReference>